<feature type="region of interest" description="Disordered" evidence="10">
    <location>
        <begin position="32"/>
        <end position="66"/>
    </location>
</feature>
<dbReference type="GO" id="GO:0005730">
    <property type="term" value="C:nucleolus"/>
    <property type="evidence" value="ECO:0007669"/>
    <property type="project" value="UniProtKB-SubCell"/>
</dbReference>
<dbReference type="PANTHER" id="PTHR21738">
    <property type="entry name" value="RIBOSOMAL RNA PROCESSING PROTEIN 36 HOMOLOG"/>
    <property type="match status" value="1"/>
</dbReference>
<accession>A0AAD5UP90</accession>
<organism evidence="11 12">
    <name type="scientific">Boothiomyces macroporosus</name>
    <dbReference type="NCBI Taxonomy" id="261099"/>
    <lineage>
        <taxon>Eukaryota</taxon>
        <taxon>Fungi</taxon>
        <taxon>Fungi incertae sedis</taxon>
        <taxon>Chytridiomycota</taxon>
        <taxon>Chytridiomycota incertae sedis</taxon>
        <taxon>Chytridiomycetes</taxon>
        <taxon>Rhizophydiales</taxon>
        <taxon>Terramycetaceae</taxon>
        <taxon>Boothiomyces</taxon>
    </lineage>
</organism>
<evidence type="ECO:0000256" key="2">
    <source>
        <dbReference type="ARBA" id="ARBA00009418"/>
    </source>
</evidence>
<dbReference type="Pfam" id="PF06102">
    <property type="entry name" value="RRP36"/>
    <property type="match status" value="1"/>
</dbReference>
<evidence type="ECO:0000256" key="1">
    <source>
        <dbReference type="ARBA" id="ARBA00004604"/>
    </source>
</evidence>
<comment type="caution">
    <text evidence="11">The sequence shown here is derived from an EMBL/GenBank/DDBJ whole genome shotgun (WGS) entry which is preliminary data.</text>
</comment>
<dbReference type="EMBL" id="JADGKB010000001">
    <property type="protein sequence ID" value="KAJ3262552.1"/>
    <property type="molecule type" value="Genomic_DNA"/>
</dbReference>
<evidence type="ECO:0000256" key="8">
    <source>
        <dbReference type="ARBA" id="ARBA00025053"/>
    </source>
</evidence>
<dbReference type="GO" id="GO:0030686">
    <property type="term" value="C:90S preribosome"/>
    <property type="evidence" value="ECO:0007669"/>
    <property type="project" value="TreeGrafter"/>
</dbReference>
<feature type="compositionally biased region" description="Basic and acidic residues" evidence="10">
    <location>
        <begin position="33"/>
        <end position="42"/>
    </location>
</feature>
<gene>
    <name evidence="11" type="primary">RRP36</name>
    <name evidence="11" type="ORF">HK103_000081</name>
</gene>
<dbReference type="Proteomes" id="UP001210925">
    <property type="component" value="Unassembled WGS sequence"/>
</dbReference>
<keyword evidence="7 9" id="KW-0687">Ribonucleoprotein</keyword>
<proteinExistence type="inferred from homology"/>
<dbReference type="AlphaFoldDB" id="A0AAD5UP90"/>
<comment type="subunit">
    <text evidence="9">Associates with 90S and pre-40S pre-ribosomal particles.</text>
</comment>
<evidence type="ECO:0000256" key="3">
    <source>
        <dbReference type="ARBA" id="ARBA00022517"/>
    </source>
</evidence>
<sequence>MQVSKQELQELSFGDLIEVKQAVGTRAFNSIYNEKEGKEQKEKPKKIKRQDKNMPIEITSKKPVSRKRTIVEVPAAPKYRDPRFEPLAGKLNEGLFKRSYGFIREYQESELELLKNDIQKEKDSERKEELKKTLSRLTSKINAQKAKDKQEQAKREYKKKEQALVKEGKTPFFLKKSELKKRELIEKYKSIGKGANLEKVLEKRRKKNAAKEHTRIPTTRRSG</sequence>
<dbReference type="PANTHER" id="PTHR21738:SF0">
    <property type="entry name" value="RIBOSOMAL RNA PROCESSING PROTEIN 36 HOMOLOG"/>
    <property type="match status" value="1"/>
</dbReference>
<comment type="similarity">
    <text evidence="2 9">Belongs to the RRP36 family.</text>
</comment>
<comment type="subcellular location">
    <subcellularLocation>
        <location evidence="1 9">Nucleus</location>
        <location evidence="1 9">Nucleolus</location>
    </subcellularLocation>
</comment>
<name>A0AAD5UP90_9FUNG</name>
<protein>
    <recommendedName>
        <fullName evidence="9">rRNA biogenesis protein RRP36</fullName>
    </recommendedName>
</protein>
<evidence type="ECO:0000256" key="9">
    <source>
        <dbReference type="RuleBase" id="RU368027"/>
    </source>
</evidence>
<evidence type="ECO:0000256" key="5">
    <source>
        <dbReference type="ARBA" id="ARBA00023054"/>
    </source>
</evidence>
<reference evidence="11" key="1">
    <citation type="submission" date="2020-05" db="EMBL/GenBank/DDBJ databases">
        <title>Phylogenomic resolution of chytrid fungi.</title>
        <authorList>
            <person name="Stajich J.E."/>
            <person name="Amses K."/>
            <person name="Simmons R."/>
            <person name="Seto K."/>
            <person name="Myers J."/>
            <person name="Bonds A."/>
            <person name="Quandt C.A."/>
            <person name="Barry K."/>
            <person name="Liu P."/>
            <person name="Grigoriev I."/>
            <person name="Longcore J.E."/>
            <person name="James T.Y."/>
        </authorList>
    </citation>
    <scope>NUCLEOTIDE SEQUENCE</scope>
    <source>
        <strain evidence="11">PLAUS21</strain>
    </source>
</reference>
<keyword evidence="4 9" id="KW-0698">rRNA processing</keyword>
<dbReference type="InterPro" id="IPR009292">
    <property type="entry name" value="RRP36"/>
</dbReference>
<dbReference type="GO" id="GO:0000462">
    <property type="term" value="P:maturation of SSU-rRNA from tricistronic rRNA transcript (SSU-rRNA, 5.8S rRNA, LSU-rRNA)"/>
    <property type="evidence" value="ECO:0007669"/>
    <property type="project" value="TreeGrafter"/>
</dbReference>
<evidence type="ECO:0000256" key="10">
    <source>
        <dbReference type="SAM" id="MobiDB-lite"/>
    </source>
</evidence>
<feature type="region of interest" description="Disordered" evidence="10">
    <location>
        <begin position="141"/>
        <end position="161"/>
    </location>
</feature>
<keyword evidence="5" id="KW-0175">Coiled coil</keyword>
<keyword evidence="12" id="KW-1185">Reference proteome</keyword>
<keyword evidence="3 9" id="KW-0690">Ribosome biogenesis</keyword>
<evidence type="ECO:0000256" key="4">
    <source>
        <dbReference type="ARBA" id="ARBA00022552"/>
    </source>
</evidence>
<keyword evidence="6 9" id="KW-0539">Nucleus</keyword>
<feature type="compositionally biased region" description="Basic and acidic residues" evidence="10">
    <location>
        <begin position="145"/>
        <end position="161"/>
    </location>
</feature>
<comment type="function">
    <text evidence="8 9">Component of the 90S pre-ribosome involved in the maturation of rRNAs. Required for early cleavages of the pre-RNAs in the 40S ribosomal subunit maturation pathway.</text>
</comment>
<evidence type="ECO:0000256" key="6">
    <source>
        <dbReference type="ARBA" id="ARBA00023242"/>
    </source>
</evidence>
<evidence type="ECO:0000313" key="12">
    <source>
        <dbReference type="Proteomes" id="UP001210925"/>
    </source>
</evidence>
<evidence type="ECO:0000256" key="7">
    <source>
        <dbReference type="ARBA" id="ARBA00023274"/>
    </source>
</evidence>
<feature type="region of interest" description="Disordered" evidence="10">
    <location>
        <begin position="203"/>
        <end position="223"/>
    </location>
</feature>
<evidence type="ECO:0000313" key="11">
    <source>
        <dbReference type="EMBL" id="KAJ3262552.1"/>
    </source>
</evidence>